<organism evidence="1 2">
    <name type="scientific">Eufriesea mexicana</name>
    <dbReference type="NCBI Taxonomy" id="516756"/>
    <lineage>
        <taxon>Eukaryota</taxon>
        <taxon>Metazoa</taxon>
        <taxon>Ecdysozoa</taxon>
        <taxon>Arthropoda</taxon>
        <taxon>Hexapoda</taxon>
        <taxon>Insecta</taxon>
        <taxon>Pterygota</taxon>
        <taxon>Neoptera</taxon>
        <taxon>Endopterygota</taxon>
        <taxon>Hymenoptera</taxon>
        <taxon>Apocrita</taxon>
        <taxon>Aculeata</taxon>
        <taxon>Apoidea</taxon>
        <taxon>Anthophila</taxon>
        <taxon>Apidae</taxon>
        <taxon>Eufriesea</taxon>
    </lineage>
</organism>
<dbReference type="Proteomes" id="UP000250275">
    <property type="component" value="Unassembled WGS sequence"/>
</dbReference>
<dbReference type="AlphaFoldDB" id="A0A310SFV6"/>
<gene>
    <name evidence="1" type="ORF">WN48_05541</name>
</gene>
<keyword evidence="2" id="KW-1185">Reference proteome</keyword>
<reference evidence="1 2" key="1">
    <citation type="submission" date="2015-07" db="EMBL/GenBank/DDBJ databases">
        <title>The genome of Eufriesea mexicana.</title>
        <authorList>
            <person name="Pan H."/>
            <person name="Kapheim K."/>
        </authorList>
    </citation>
    <scope>NUCLEOTIDE SEQUENCE [LARGE SCALE GENOMIC DNA]</scope>
    <source>
        <strain evidence="1">0111107269</strain>
        <tissue evidence="1">Whole body</tissue>
    </source>
</reference>
<dbReference type="EMBL" id="KQ760397">
    <property type="protein sequence ID" value="OAD60667.1"/>
    <property type="molecule type" value="Genomic_DNA"/>
</dbReference>
<protein>
    <submittedName>
        <fullName evidence="1">Uncharacterized protein</fullName>
    </submittedName>
</protein>
<name>A0A310SFV6_9HYME</name>
<evidence type="ECO:0000313" key="1">
    <source>
        <dbReference type="EMBL" id="OAD60667.1"/>
    </source>
</evidence>
<proteinExistence type="predicted"/>
<accession>A0A310SFV6</accession>
<sequence length="124" mass="14696">MELPLYKEKREVRMKSVRRGTAYSMESKNIKEAAYVSKEKDVWHRHANMRITEDMENEQLPTEWFLLDSQHSLLYLADEKSAMVRMSIQWLAGLITYRIDIFDGEMKIEKKKVDVADKKGLKLN</sequence>
<evidence type="ECO:0000313" key="2">
    <source>
        <dbReference type="Proteomes" id="UP000250275"/>
    </source>
</evidence>